<reference evidence="5 6" key="1">
    <citation type="submission" date="2024-08" db="EMBL/GenBank/DDBJ databases">
        <title>Genome mining of Saccharopolyspora cebuensis PGLac3 from Nigerian medicinal plant.</title>
        <authorList>
            <person name="Ezeobiora C.E."/>
            <person name="Igbokwe N.H."/>
            <person name="Amin D.H."/>
            <person name="Mendie U.E."/>
        </authorList>
    </citation>
    <scope>NUCLEOTIDE SEQUENCE [LARGE SCALE GENOMIC DNA]</scope>
    <source>
        <strain evidence="5 6">PGLac3</strain>
    </source>
</reference>
<dbReference type="Pfam" id="PF02626">
    <property type="entry name" value="CT_A_B"/>
    <property type="match status" value="1"/>
</dbReference>
<evidence type="ECO:0000256" key="2">
    <source>
        <dbReference type="ARBA" id="ARBA00022801"/>
    </source>
</evidence>
<protein>
    <submittedName>
        <fullName evidence="5">Biotin-dependent carboxyltransferase family protein</fullName>
    </submittedName>
</protein>
<dbReference type="NCBIfam" id="TIGR00724">
    <property type="entry name" value="urea_amlyse_rel"/>
    <property type="match status" value="1"/>
</dbReference>
<dbReference type="Gene3D" id="2.40.100.10">
    <property type="entry name" value="Cyclophilin-like"/>
    <property type="match status" value="1"/>
</dbReference>
<dbReference type="Proteomes" id="UP001564626">
    <property type="component" value="Unassembled WGS sequence"/>
</dbReference>
<keyword evidence="1" id="KW-0547">Nucleotide-binding</keyword>
<accession>A0ABV4CIU6</accession>
<name>A0ABV4CIU6_9PSEU</name>
<sequence length="289" mass="29726">MLEVLATGPLATVQDLGRPGLADIGVGPSGAADRGALRLANRLLGNDEGAAAVEVTFGGLELRAHRAVTVAVTGAPCPVAVDGRSAAVNAPVRLAAGARLRLGTPGTGLRSYLAVRGGLDVEPVLGSRATDVLAGLGPDPLAPGTRLPVGPPPERFPVVDVAPVPAHPAGELVLRVHPGPRDDWFTEDALRALLTSRYEVTADCDRVGMKLAGPELPRRRTDELPSEGMVSGALQVPPSSRPTLFLADHPVTGGYPVIAVVTAADVDKAAQAPPGQRIRFRAASTRRTA</sequence>
<gene>
    <name evidence="5" type="ORF">AB8O55_10170</name>
</gene>
<dbReference type="EMBL" id="JBGEHV010000014">
    <property type="protein sequence ID" value="MEY8039761.1"/>
    <property type="molecule type" value="Genomic_DNA"/>
</dbReference>
<dbReference type="SMART" id="SM00797">
    <property type="entry name" value="AHS2"/>
    <property type="match status" value="1"/>
</dbReference>
<feature type="domain" description="Carboxyltransferase" evidence="4">
    <location>
        <begin position="23"/>
        <end position="289"/>
    </location>
</feature>
<keyword evidence="2" id="KW-0378">Hydrolase</keyword>
<dbReference type="InterPro" id="IPR003778">
    <property type="entry name" value="CT_A_B"/>
</dbReference>
<evidence type="ECO:0000256" key="1">
    <source>
        <dbReference type="ARBA" id="ARBA00022741"/>
    </source>
</evidence>
<evidence type="ECO:0000256" key="3">
    <source>
        <dbReference type="ARBA" id="ARBA00022840"/>
    </source>
</evidence>
<evidence type="ECO:0000313" key="6">
    <source>
        <dbReference type="Proteomes" id="UP001564626"/>
    </source>
</evidence>
<dbReference type="RefSeq" id="WP_345364933.1">
    <property type="nucleotide sequence ID" value="NZ_BAABII010000012.1"/>
</dbReference>
<comment type="caution">
    <text evidence="5">The sequence shown here is derived from an EMBL/GenBank/DDBJ whole genome shotgun (WGS) entry which is preliminary data.</text>
</comment>
<evidence type="ECO:0000259" key="4">
    <source>
        <dbReference type="SMART" id="SM00797"/>
    </source>
</evidence>
<dbReference type="InterPro" id="IPR052708">
    <property type="entry name" value="PxpC"/>
</dbReference>
<dbReference type="PANTHER" id="PTHR43309">
    <property type="entry name" value="5-OXOPROLINASE SUBUNIT C"/>
    <property type="match status" value="1"/>
</dbReference>
<dbReference type="PANTHER" id="PTHR43309:SF3">
    <property type="entry name" value="5-OXOPROLINASE SUBUNIT C"/>
    <property type="match status" value="1"/>
</dbReference>
<keyword evidence="6" id="KW-1185">Reference proteome</keyword>
<evidence type="ECO:0000313" key="5">
    <source>
        <dbReference type="EMBL" id="MEY8039761.1"/>
    </source>
</evidence>
<keyword evidence="3" id="KW-0067">ATP-binding</keyword>
<proteinExistence type="predicted"/>
<dbReference type="InterPro" id="IPR029000">
    <property type="entry name" value="Cyclophilin-like_dom_sf"/>
</dbReference>
<organism evidence="5 6">
    <name type="scientific">Saccharopolyspora cebuensis</name>
    <dbReference type="NCBI Taxonomy" id="418759"/>
    <lineage>
        <taxon>Bacteria</taxon>
        <taxon>Bacillati</taxon>
        <taxon>Actinomycetota</taxon>
        <taxon>Actinomycetes</taxon>
        <taxon>Pseudonocardiales</taxon>
        <taxon>Pseudonocardiaceae</taxon>
        <taxon>Saccharopolyspora</taxon>
    </lineage>
</organism>
<dbReference type="SUPFAM" id="SSF50891">
    <property type="entry name" value="Cyclophilin-like"/>
    <property type="match status" value="1"/>
</dbReference>